<dbReference type="AlphaFoldDB" id="A0A8B9AP88"/>
<keyword evidence="2" id="KW-1133">Transmembrane helix</keyword>
<evidence type="ECO:0000256" key="2">
    <source>
        <dbReference type="SAM" id="Phobius"/>
    </source>
</evidence>
<evidence type="ECO:0000256" key="1">
    <source>
        <dbReference type="SAM" id="MobiDB-lite"/>
    </source>
</evidence>
<keyword evidence="3" id="KW-1185">Reference proteome</keyword>
<gene>
    <name evidence="4" type="primary">LOC103695500</name>
</gene>
<dbReference type="PANTHER" id="PTHR21660">
    <property type="entry name" value="THIOESTERASE SUPERFAMILY MEMBER-RELATED"/>
    <property type="match status" value="1"/>
</dbReference>
<feature type="compositionally biased region" description="Polar residues" evidence="1">
    <location>
        <begin position="65"/>
        <end position="84"/>
    </location>
</feature>
<feature type="compositionally biased region" description="Polar residues" evidence="1">
    <location>
        <begin position="18"/>
        <end position="28"/>
    </location>
</feature>
<dbReference type="Gene3D" id="3.10.129.10">
    <property type="entry name" value="Hotdog Thioesterase"/>
    <property type="match status" value="1"/>
</dbReference>
<protein>
    <submittedName>
        <fullName evidence="4">Uncharacterized protein LOC103695500</fullName>
    </submittedName>
</protein>
<dbReference type="InterPro" id="IPR018930">
    <property type="entry name" value="LEA-18"/>
</dbReference>
<dbReference type="PANTHER" id="PTHR21660:SF8">
    <property type="entry name" value="OS02G0521700 PROTEIN"/>
    <property type="match status" value="1"/>
</dbReference>
<dbReference type="Proteomes" id="UP000228380">
    <property type="component" value="Chromosome 12"/>
</dbReference>
<dbReference type="GO" id="GO:0047617">
    <property type="term" value="F:fatty acyl-CoA hydrolase activity"/>
    <property type="evidence" value="ECO:0007669"/>
    <property type="project" value="InterPro"/>
</dbReference>
<evidence type="ECO:0000313" key="4">
    <source>
        <dbReference type="RefSeq" id="XP_038988586.1"/>
    </source>
</evidence>
<keyword evidence="2" id="KW-0812">Transmembrane</keyword>
<sequence>MEETRAVAMAAEQEDKQGQQLPTESSPYTRYEDLEDYKLRGYGTQGHQPPVDQPRGRGGGGTDAPTLSGSGLSQGQAAHAQATDTINRQGPYWCEKKYRSERRAWSPAAPRWRLGQILRGSGLRVIQRRSISCTFKVPPRIIDVNGNLSAGAIANLVGEVGAAAMHPDGHHMKVSVVCMRALRLRFLFFFFPFFLFFYTTASCSKAHPNSVSSTFRVFIYQNFIVDQDELEIILSVLGHKGPYDGTYALLINKMTGEIVAEGRHSFFGNLKSKF</sequence>
<dbReference type="OrthoDB" id="1929004at2759"/>
<dbReference type="GeneID" id="103695500"/>
<dbReference type="InterPro" id="IPR039298">
    <property type="entry name" value="ACOT13"/>
</dbReference>
<feature type="region of interest" description="Disordered" evidence="1">
    <location>
        <begin position="1"/>
        <end position="84"/>
    </location>
</feature>
<reference evidence="3" key="1">
    <citation type="journal article" date="2019" name="Nat. Commun.">
        <title>Genome-wide association mapping of date palm fruit traits.</title>
        <authorList>
            <person name="Hazzouri K.M."/>
            <person name="Gros-Balthazard M."/>
            <person name="Flowers J.M."/>
            <person name="Copetti D."/>
            <person name="Lemansour A."/>
            <person name="Lebrun M."/>
            <person name="Masmoudi K."/>
            <person name="Ferrand S."/>
            <person name="Dhar M.I."/>
            <person name="Fresquez Z.A."/>
            <person name="Rosas U."/>
            <person name="Zhang J."/>
            <person name="Talag J."/>
            <person name="Lee S."/>
            <person name="Kudrna D."/>
            <person name="Powell R.F."/>
            <person name="Leitch I.J."/>
            <person name="Krueger R.R."/>
            <person name="Wing R.A."/>
            <person name="Amiri K.M.A."/>
            <person name="Purugganan M.D."/>
        </authorList>
    </citation>
    <scope>NUCLEOTIDE SEQUENCE [LARGE SCALE GENOMIC DNA]</scope>
    <source>
        <strain evidence="3">cv. Khalas</strain>
    </source>
</reference>
<feature type="compositionally biased region" description="Basic and acidic residues" evidence="1">
    <location>
        <begin position="30"/>
        <end position="39"/>
    </location>
</feature>
<proteinExistence type="predicted"/>
<reference evidence="4" key="2">
    <citation type="submission" date="2025-08" db="UniProtKB">
        <authorList>
            <consortium name="RefSeq"/>
        </authorList>
    </citation>
    <scope>IDENTIFICATION</scope>
    <source>
        <tissue evidence="4">Young leaves</tissue>
    </source>
</reference>
<evidence type="ECO:0000313" key="3">
    <source>
        <dbReference type="Proteomes" id="UP000228380"/>
    </source>
</evidence>
<feature type="transmembrane region" description="Helical" evidence="2">
    <location>
        <begin position="182"/>
        <end position="201"/>
    </location>
</feature>
<organism evidence="3 4">
    <name type="scientific">Phoenix dactylifera</name>
    <name type="common">Date palm</name>
    <dbReference type="NCBI Taxonomy" id="42345"/>
    <lineage>
        <taxon>Eukaryota</taxon>
        <taxon>Viridiplantae</taxon>
        <taxon>Streptophyta</taxon>
        <taxon>Embryophyta</taxon>
        <taxon>Tracheophyta</taxon>
        <taxon>Spermatophyta</taxon>
        <taxon>Magnoliopsida</taxon>
        <taxon>Liliopsida</taxon>
        <taxon>Arecaceae</taxon>
        <taxon>Coryphoideae</taxon>
        <taxon>Phoeniceae</taxon>
        <taxon>Phoenix</taxon>
    </lineage>
</organism>
<dbReference type="Pfam" id="PF10714">
    <property type="entry name" value="LEA_6"/>
    <property type="match status" value="1"/>
</dbReference>
<keyword evidence="2" id="KW-0472">Membrane</keyword>
<name>A0A8B9AP88_PHODC</name>
<accession>A0A8B9AP88</accession>
<dbReference type="RefSeq" id="XP_038988586.1">
    <property type="nucleotide sequence ID" value="XM_039132658.1"/>
</dbReference>
<dbReference type="KEGG" id="pda:103695500"/>